<keyword evidence="1 3" id="KW-0808">Transferase</keyword>
<dbReference type="AlphaFoldDB" id="A0A7G9S795"/>
<name>A0A7G9S795_9MICO</name>
<dbReference type="SUPFAM" id="SSF51161">
    <property type="entry name" value="Trimeric LpxA-like enzymes"/>
    <property type="match status" value="1"/>
</dbReference>
<dbReference type="KEGG" id="ldn:H9L06_05385"/>
<proteinExistence type="predicted"/>
<dbReference type="InterPro" id="IPR001451">
    <property type="entry name" value="Hexapep"/>
</dbReference>
<dbReference type="InterPro" id="IPR011004">
    <property type="entry name" value="Trimer_LpxA-like_sf"/>
</dbReference>
<evidence type="ECO:0000256" key="1">
    <source>
        <dbReference type="ARBA" id="ARBA00022679"/>
    </source>
</evidence>
<evidence type="ECO:0000313" key="4">
    <source>
        <dbReference type="Proteomes" id="UP000515934"/>
    </source>
</evidence>
<dbReference type="RefSeq" id="WP_187556178.1">
    <property type="nucleotide sequence ID" value="NZ_CP060716.1"/>
</dbReference>
<keyword evidence="2" id="KW-0677">Repeat</keyword>
<evidence type="ECO:0000313" key="3">
    <source>
        <dbReference type="EMBL" id="QNN63720.1"/>
    </source>
</evidence>
<dbReference type="InterPro" id="IPR018357">
    <property type="entry name" value="Hexapep_transf_CS"/>
</dbReference>
<gene>
    <name evidence="3" type="ORF">H9L06_05385</name>
</gene>
<evidence type="ECO:0000256" key="2">
    <source>
        <dbReference type="ARBA" id="ARBA00022737"/>
    </source>
</evidence>
<keyword evidence="4" id="KW-1185">Reference proteome</keyword>
<protein>
    <submittedName>
        <fullName evidence="3">Serine acetyltransferase</fullName>
    </submittedName>
</protein>
<dbReference type="Pfam" id="PF00132">
    <property type="entry name" value="Hexapep"/>
    <property type="match status" value="1"/>
</dbReference>
<dbReference type="GO" id="GO:0016740">
    <property type="term" value="F:transferase activity"/>
    <property type="evidence" value="ECO:0007669"/>
    <property type="project" value="UniProtKB-KW"/>
</dbReference>
<dbReference type="Gene3D" id="2.160.10.10">
    <property type="entry name" value="Hexapeptide repeat proteins"/>
    <property type="match status" value="1"/>
</dbReference>
<dbReference type="PANTHER" id="PTHR42811">
    <property type="entry name" value="SERINE ACETYLTRANSFERASE"/>
    <property type="match status" value="1"/>
</dbReference>
<sequence length="195" mass="21601">MEKVEMSWTRPLLPAHQRIFTRADLKRFLSEDLRAHGYSRWGFHLRLVRPQLHYQRLLRRTEYWQVQDGIVARVLYVYWRVLLARQSQRLGLSIPPGVFGPGLSVAHYGSIVVNDKARFGANCRLHVNTSIGERHGIAPQGGDDVYVAPGAVLYGDIRIGSGAVIGANAVVRADVPGNVTVAGVPAKVIADRNGT</sequence>
<reference evidence="3 4" key="1">
    <citation type="submission" date="2020-08" db="EMBL/GenBank/DDBJ databases">
        <title>Genome sequence of Leucobacter denitrificans KACC 14055T.</title>
        <authorList>
            <person name="Hyun D.-W."/>
            <person name="Bae J.-W."/>
        </authorList>
    </citation>
    <scope>NUCLEOTIDE SEQUENCE [LARGE SCALE GENOMIC DNA]</scope>
    <source>
        <strain evidence="3 4">KACC 14055</strain>
    </source>
</reference>
<dbReference type="Proteomes" id="UP000515934">
    <property type="component" value="Chromosome"/>
</dbReference>
<organism evidence="3 4">
    <name type="scientific">Leucobacter denitrificans</name>
    <dbReference type="NCBI Taxonomy" id="683042"/>
    <lineage>
        <taxon>Bacteria</taxon>
        <taxon>Bacillati</taxon>
        <taxon>Actinomycetota</taxon>
        <taxon>Actinomycetes</taxon>
        <taxon>Micrococcales</taxon>
        <taxon>Microbacteriaceae</taxon>
        <taxon>Leucobacter</taxon>
    </lineage>
</organism>
<accession>A0A7G9S795</accession>
<dbReference type="PROSITE" id="PS00101">
    <property type="entry name" value="HEXAPEP_TRANSFERASES"/>
    <property type="match status" value="1"/>
</dbReference>
<dbReference type="EMBL" id="CP060716">
    <property type="protein sequence ID" value="QNN63720.1"/>
    <property type="molecule type" value="Genomic_DNA"/>
</dbReference>